<evidence type="ECO:0000313" key="2">
    <source>
        <dbReference type="EMBL" id="MFC4909523.1"/>
    </source>
</evidence>
<feature type="transmembrane region" description="Helical" evidence="1">
    <location>
        <begin position="111"/>
        <end position="133"/>
    </location>
</feature>
<dbReference type="PANTHER" id="PTHR34989:SF1">
    <property type="entry name" value="PROTEIN HDED"/>
    <property type="match status" value="1"/>
</dbReference>
<dbReference type="InterPro" id="IPR005325">
    <property type="entry name" value="DUF308_memb"/>
</dbReference>
<reference evidence="3" key="1">
    <citation type="journal article" date="2019" name="Int. J. Syst. Evol. Microbiol.">
        <title>The Global Catalogue of Microorganisms (GCM) 10K type strain sequencing project: providing services to taxonomists for standard genome sequencing and annotation.</title>
        <authorList>
            <consortium name="The Broad Institute Genomics Platform"/>
            <consortium name="The Broad Institute Genome Sequencing Center for Infectious Disease"/>
            <person name="Wu L."/>
            <person name="Ma J."/>
        </authorList>
    </citation>
    <scope>NUCLEOTIDE SEQUENCE [LARGE SCALE GENOMIC DNA]</scope>
    <source>
        <strain evidence="3">KLKA75</strain>
    </source>
</reference>
<feature type="transmembrane region" description="Helical" evidence="1">
    <location>
        <begin position="55"/>
        <end position="74"/>
    </location>
</feature>
<dbReference type="Pfam" id="PF03729">
    <property type="entry name" value="DUF308"/>
    <property type="match status" value="2"/>
</dbReference>
<feature type="transmembrane region" description="Helical" evidence="1">
    <location>
        <begin position="145"/>
        <end position="164"/>
    </location>
</feature>
<proteinExistence type="predicted"/>
<keyword evidence="1" id="KW-1133">Transmembrane helix</keyword>
<dbReference type="RefSeq" id="WP_378257096.1">
    <property type="nucleotide sequence ID" value="NZ_JBHSIT010000005.1"/>
</dbReference>
<dbReference type="Proteomes" id="UP001595872">
    <property type="component" value="Unassembled WGS sequence"/>
</dbReference>
<keyword evidence="1" id="KW-0472">Membrane</keyword>
<comment type="caution">
    <text evidence="2">The sequence shown here is derived from an EMBL/GenBank/DDBJ whole genome shotgun (WGS) entry which is preliminary data.</text>
</comment>
<feature type="transmembrane region" description="Helical" evidence="1">
    <location>
        <begin position="170"/>
        <end position="193"/>
    </location>
</feature>
<evidence type="ECO:0000313" key="3">
    <source>
        <dbReference type="Proteomes" id="UP001595872"/>
    </source>
</evidence>
<evidence type="ECO:0000256" key="1">
    <source>
        <dbReference type="SAM" id="Phobius"/>
    </source>
</evidence>
<dbReference type="EMBL" id="JBHSIT010000005">
    <property type="protein sequence ID" value="MFC4909523.1"/>
    <property type="molecule type" value="Genomic_DNA"/>
</dbReference>
<gene>
    <name evidence="2" type="ORF">ACFPCY_19530</name>
</gene>
<sequence>MSTTTPGSAGATGHPPEETFVARYAKESWRVGTAAGVLTTVLGVVLVAWPKATVSVVAVVFGILLLVNGVLQLVRAVAADEAAAGARVLYTLLGILSIIVGLLALRSPFQTVTVLAVLAGLFWLVGGIIELMVVVSDRNRPHRGWAAALAGLSALAGLVVLAYPDITLVALTWLLGLWLITWGLLSTALILWIRHRVKAEGHLS</sequence>
<feature type="transmembrane region" description="Helical" evidence="1">
    <location>
        <begin position="86"/>
        <end position="105"/>
    </location>
</feature>
<keyword evidence="1" id="KW-0812">Transmembrane</keyword>
<keyword evidence="3" id="KW-1185">Reference proteome</keyword>
<dbReference type="PANTHER" id="PTHR34989">
    <property type="entry name" value="PROTEIN HDED"/>
    <property type="match status" value="1"/>
</dbReference>
<organism evidence="2 3">
    <name type="scientific">Actinomadura gamaensis</name>
    <dbReference type="NCBI Taxonomy" id="1763541"/>
    <lineage>
        <taxon>Bacteria</taxon>
        <taxon>Bacillati</taxon>
        <taxon>Actinomycetota</taxon>
        <taxon>Actinomycetes</taxon>
        <taxon>Streptosporangiales</taxon>
        <taxon>Thermomonosporaceae</taxon>
        <taxon>Actinomadura</taxon>
    </lineage>
</organism>
<accession>A0ABV9U106</accession>
<dbReference type="InterPro" id="IPR052712">
    <property type="entry name" value="Acid_resist_chaperone_HdeD"/>
</dbReference>
<feature type="transmembrane region" description="Helical" evidence="1">
    <location>
        <begin position="31"/>
        <end position="49"/>
    </location>
</feature>
<protein>
    <submittedName>
        <fullName evidence="2">HdeD family acid-resistance protein</fullName>
    </submittedName>
</protein>
<name>A0ABV9U106_9ACTN</name>